<dbReference type="GO" id="GO:0006741">
    <property type="term" value="P:NADP+ biosynthetic process"/>
    <property type="evidence" value="ECO:0007669"/>
    <property type="project" value="UniProtKB-UniRule"/>
</dbReference>
<feature type="binding site" evidence="8">
    <location>
        <position position="203"/>
    </location>
    <ligand>
        <name>NAD(+)</name>
        <dbReference type="ChEBI" id="CHEBI:57540"/>
    </ligand>
</feature>
<organism evidence="9 10">
    <name type="scientific">Fimbriimonas ginsengisoli</name>
    <dbReference type="NCBI Taxonomy" id="1005039"/>
    <lineage>
        <taxon>Bacteria</taxon>
        <taxon>Bacillati</taxon>
        <taxon>Armatimonadota</taxon>
        <taxon>Fimbriimonadia</taxon>
        <taxon>Fimbriimonadales</taxon>
        <taxon>Fimbriimonadaceae</taxon>
        <taxon>Fimbriimonas</taxon>
    </lineage>
</organism>
<sequence length="286" mass="30851">MRIHLLVNPRRPDAVAAAKEASSWLASRSVECAADDESSKLLGVEGVPAAQFADADLVVCFGGDGTLIRAAHLCSERGTPILGVYYGRFGFVTQCQGPELGACLSQFFDGQTPVEERMMIRAELMRGGEPVATIHALNETVLQRAVTVRMMSFEVRVDGRLLTSYPADGVMVSTPTGSTAYNLSAGGPVVDPRVQGLLLTAIAPHTLSARPLVLAPESEIVIRLQTEGEAVLSVDGQSRVHLLSGDEVRIRRSERVTRLLSVEPEDFLIKLGTRLLWSRGIEDDDA</sequence>
<comment type="caution">
    <text evidence="8">Lacks conserved residue(s) required for the propagation of feature annotation.</text>
</comment>
<dbReference type="GO" id="GO:0005524">
    <property type="term" value="F:ATP binding"/>
    <property type="evidence" value="ECO:0007669"/>
    <property type="project" value="UniProtKB-KW"/>
</dbReference>
<dbReference type="EC" id="2.7.1.23" evidence="8"/>
<dbReference type="HAMAP" id="MF_00361">
    <property type="entry name" value="NAD_kinase"/>
    <property type="match status" value="1"/>
</dbReference>
<keyword evidence="8" id="KW-0963">Cytoplasm</keyword>
<feature type="binding site" evidence="8">
    <location>
        <position position="237"/>
    </location>
    <ligand>
        <name>NAD(+)</name>
        <dbReference type="ChEBI" id="CHEBI:57540"/>
    </ligand>
</feature>
<dbReference type="FunFam" id="2.60.200.30:FF:000009">
    <property type="entry name" value="Poly(P)/ATP NAD kinase"/>
    <property type="match status" value="1"/>
</dbReference>
<dbReference type="InterPro" id="IPR002504">
    <property type="entry name" value="NADK"/>
</dbReference>
<dbReference type="Pfam" id="PF20143">
    <property type="entry name" value="NAD_kinase_C"/>
    <property type="match status" value="1"/>
</dbReference>
<dbReference type="InterPro" id="IPR017437">
    <property type="entry name" value="ATP-NAD_kinase_PpnK-typ_C"/>
</dbReference>
<evidence type="ECO:0000256" key="1">
    <source>
        <dbReference type="ARBA" id="ARBA00022679"/>
    </source>
</evidence>
<dbReference type="Proteomes" id="UP000727962">
    <property type="component" value="Unassembled WGS sequence"/>
</dbReference>
<proteinExistence type="inferred from homology"/>
<protein>
    <recommendedName>
        <fullName evidence="8">NAD kinase</fullName>
        <ecNumber evidence="8">2.7.1.23</ecNumber>
    </recommendedName>
    <alternativeName>
        <fullName evidence="8">ATP-dependent NAD kinase</fullName>
    </alternativeName>
</protein>
<evidence type="ECO:0000313" key="10">
    <source>
        <dbReference type="Proteomes" id="UP000727962"/>
    </source>
</evidence>
<keyword evidence="2 8" id="KW-0547">Nucleotide-binding</keyword>
<dbReference type="GO" id="GO:0046872">
    <property type="term" value="F:metal ion binding"/>
    <property type="evidence" value="ECO:0007669"/>
    <property type="project" value="UniProtKB-UniRule"/>
</dbReference>
<keyword evidence="1 8" id="KW-0808">Transferase</keyword>
<comment type="catalytic activity">
    <reaction evidence="7 8">
        <text>NAD(+) + ATP = ADP + NADP(+) + H(+)</text>
        <dbReference type="Rhea" id="RHEA:18629"/>
        <dbReference type="ChEBI" id="CHEBI:15378"/>
        <dbReference type="ChEBI" id="CHEBI:30616"/>
        <dbReference type="ChEBI" id="CHEBI:57540"/>
        <dbReference type="ChEBI" id="CHEBI:58349"/>
        <dbReference type="ChEBI" id="CHEBI:456216"/>
        <dbReference type="EC" id="2.7.1.23"/>
    </reaction>
</comment>
<reference evidence="9" key="1">
    <citation type="submission" date="2020-07" db="EMBL/GenBank/DDBJ databases">
        <title>Huge and variable diversity of episymbiotic CPR bacteria and DPANN archaea in groundwater ecosystems.</title>
        <authorList>
            <person name="He C.Y."/>
            <person name="Keren R."/>
            <person name="Whittaker M."/>
            <person name="Farag I.F."/>
            <person name="Doudna J."/>
            <person name="Cate J.H.D."/>
            <person name="Banfield J.F."/>
        </authorList>
    </citation>
    <scope>NUCLEOTIDE SEQUENCE</scope>
    <source>
        <strain evidence="9">NC_groundwater_17_Pr7_B-0.1um_64_12</strain>
    </source>
</reference>
<dbReference type="PANTHER" id="PTHR20275:SF0">
    <property type="entry name" value="NAD KINASE"/>
    <property type="match status" value="1"/>
</dbReference>
<dbReference type="InterPro" id="IPR017438">
    <property type="entry name" value="ATP-NAD_kinase_N"/>
</dbReference>
<feature type="binding site" evidence="8">
    <location>
        <begin position="138"/>
        <end position="139"/>
    </location>
    <ligand>
        <name>NAD(+)</name>
        <dbReference type="ChEBI" id="CHEBI:57540"/>
    </ligand>
</feature>
<keyword evidence="5 8" id="KW-0521">NADP</keyword>
<dbReference type="PANTHER" id="PTHR20275">
    <property type="entry name" value="NAD KINASE"/>
    <property type="match status" value="1"/>
</dbReference>
<comment type="caution">
    <text evidence="9">The sequence shown here is derived from an EMBL/GenBank/DDBJ whole genome shotgun (WGS) entry which is preliminary data.</text>
</comment>
<feature type="binding site" evidence="8">
    <location>
        <position position="69"/>
    </location>
    <ligand>
        <name>NAD(+)</name>
        <dbReference type="ChEBI" id="CHEBI:57540"/>
    </ligand>
</feature>
<gene>
    <name evidence="8" type="primary">nadK</name>
    <name evidence="9" type="ORF">HYR64_01955</name>
</gene>
<dbReference type="Pfam" id="PF01513">
    <property type="entry name" value="NAD_kinase"/>
    <property type="match status" value="1"/>
</dbReference>
<evidence type="ECO:0000256" key="7">
    <source>
        <dbReference type="ARBA" id="ARBA00047925"/>
    </source>
</evidence>
<evidence type="ECO:0000256" key="2">
    <source>
        <dbReference type="ARBA" id="ARBA00022741"/>
    </source>
</evidence>
<keyword evidence="6 8" id="KW-0520">NAD</keyword>
<evidence type="ECO:0000313" key="9">
    <source>
        <dbReference type="EMBL" id="MBI1755855.1"/>
    </source>
</evidence>
<dbReference type="AlphaFoldDB" id="A0A931LQY5"/>
<feature type="binding site" evidence="8">
    <location>
        <position position="168"/>
    </location>
    <ligand>
        <name>NAD(+)</name>
        <dbReference type="ChEBI" id="CHEBI:57540"/>
    </ligand>
</feature>
<dbReference type="GO" id="GO:0019674">
    <property type="term" value="P:NAD+ metabolic process"/>
    <property type="evidence" value="ECO:0007669"/>
    <property type="project" value="InterPro"/>
</dbReference>
<evidence type="ECO:0000256" key="5">
    <source>
        <dbReference type="ARBA" id="ARBA00022857"/>
    </source>
</evidence>
<dbReference type="EMBL" id="JACOSL010000013">
    <property type="protein sequence ID" value="MBI1755855.1"/>
    <property type="molecule type" value="Genomic_DNA"/>
</dbReference>
<name>A0A931LQY5_FIMGI</name>
<evidence type="ECO:0000256" key="6">
    <source>
        <dbReference type="ARBA" id="ARBA00023027"/>
    </source>
</evidence>
<comment type="cofactor">
    <cofactor evidence="8">
        <name>a divalent metal cation</name>
        <dbReference type="ChEBI" id="CHEBI:60240"/>
    </cofactor>
</comment>
<comment type="similarity">
    <text evidence="8">Belongs to the NAD kinase family.</text>
</comment>
<feature type="active site" description="Proton acceptor" evidence="8">
    <location>
        <position position="64"/>
    </location>
</feature>
<feature type="binding site" evidence="8">
    <location>
        <begin position="64"/>
        <end position="65"/>
    </location>
    <ligand>
        <name>NAD(+)</name>
        <dbReference type="ChEBI" id="CHEBI:57540"/>
    </ligand>
</feature>
<keyword evidence="4 8" id="KW-0067">ATP-binding</keyword>
<evidence type="ECO:0000256" key="8">
    <source>
        <dbReference type="HAMAP-Rule" id="MF_00361"/>
    </source>
</evidence>
<dbReference type="GO" id="GO:0051287">
    <property type="term" value="F:NAD binding"/>
    <property type="evidence" value="ECO:0007669"/>
    <property type="project" value="UniProtKB-ARBA"/>
</dbReference>
<dbReference type="Gene3D" id="3.40.50.10330">
    <property type="entry name" value="Probable inorganic polyphosphate/atp-NAD kinase, domain 1"/>
    <property type="match status" value="1"/>
</dbReference>
<keyword evidence="3 8" id="KW-0418">Kinase</keyword>
<evidence type="ECO:0000256" key="4">
    <source>
        <dbReference type="ARBA" id="ARBA00022840"/>
    </source>
</evidence>
<feature type="binding site" evidence="8">
    <location>
        <position position="149"/>
    </location>
    <ligand>
        <name>NAD(+)</name>
        <dbReference type="ChEBI" id="CHEBI:57540"/>
    </ligand>
</feature>
<dbReference type="InterPro" id="IPR016064">
    <property type="entry name" value="NAD/diacylglycerol_kinase_sf"/>
</dbReference>
<dbReference type="Gene3D" id="2.60.200.30">
    <property type="entry name" value="Probable inorganic polyphosphate/atp-NAD kinase, domain 2"/>
    <property type="match status" value="1"/>
</dbReference>
<comment type="function">
    <text evidence="8">Involved in the regulation of the intracellular balance of NAD and NADP, and is a key enzyme in the biosynthesis of NADP. Catalyzes specifically the phosphorylation on 2'-hydroxyl of the adenosine moiety of NAD to yield NADP.</text>
</comment>
<accession>A0A931LQY5</accession>
<dbReference type="SUPFAM" id="SSF111331">
    <property type="entry name" value="NAD kinase/diacylglycerol kinase-like"/>
    <property type="match status" value="1"/>
</dbReference>
<dbReference type="GO" id="GO:0003951">
    <property type="term" value="F:NAD+ kinase activity"/>
    <property type="evidence" value="ECO:0007669"/>
    <property type="project" value="UniProtKB-UniRule"/>
</dbReference>
<comment type="subcellular location">
    <subcellularLocation>
        <location evidence="8">Cytoplasm</location>
    </subcellularLocation>
</comment>
<feature type="binding site" evidence="8">
    <location>
        <begin position="179"/>
        <end position="184"/>
    </location>
    <ligand>
        <name>NAD(+)</name>
        <dbReference type="ChEBI" id="CHEBI:57540"/>
    </ligand>
</feature>
<evidence type="ECO:0000256" key="3">
    <source>
        <dbReference type="ARBA" id="ARBA00022777"/>
    </source>
</evidence>
<dbReference type="GO" id="GO:0005737">
    <property type="term" value="C:cytoplasm"/>
    <property type="evidence" value="ECO:0007669"/>
    <property type="project" value="UniProtKB-SubCell"/>
</dbReference>